<name>A0ACC1RJ03_9HYPO</name>
<evidence type="ECO:0000313" key="2">
    <source>
        <dbReference type="Proteomes" id="UP001148629"/>
    </source>
</evidence>
<sequence>MCSSTAAPSIPLLSHPRKLIINFAGFSDFNSRHRNPSSSGSAAAWQGQGHGEEGPCMRPHRVAGSLLNNRSACYEAQGMPALAHHTVLPIAIASRLTNRNPYQNLCQSLYQTLRPLQKPPASKDDDPNATTKSAPAANRTRPRAKSTKHEPTLLHDFLLGRPSAARQAADRQRRMSLEAVKAELRHEMKQSQVKRLQPPGGVRDRVKKWQKANAAAISSETVDDAATEPTDIAFKDEDFRSVTEEDRVRIKMRKKVKRPNNKTKESLGTEGNDENDAEEEGEGKGEGEEEEKKASDPKPPATKPPPKKRVVSSPGKIATPAPLPKDFVARNAANPSVSNKVKAWAAKVEIPDTPPPRSHRSSKSVGGKPWLDDTDSELFSDMGETISEMTSSHVNSSRVTARRPAKSATATDDGIRVRPMRKKKLDDDGIRVSAINSSLTDDDGIRHAFRQTGGEEDDVRDFQDDGESSEVSTQAIEVLEDESAVDTPTKRRTVSGNKPKPRPKSYHPGTTKHKDKETWVPEDDSTIEPSQLDGSDLSSSLLAKSIADLPGDIPWGNSAFTELDLPLRARGGPLRSRPKRPVRPKVERNTSFKSMPKVFKKVMEEGKKMIHEMNEPPRGAVPNNPPSIEKWLNNTVDPFVDEPKSEPATTPLDEELEPSSPETVKSRRRSSRAERRRMSSSKMSKPDTADKAASSEHLVASPEPAPEPVKEAPEPVPELKPEPKPKLEEKPVEPEPKKASKPKSEPEPQPEPVREPSLEPQSQPKARPRRQATKPPTRTPGGPGLKRSRAQRTSATPPPAKTGPKAYLLGMLKEAFQGESGNQLPKPKPYQSQEERQYDDDDPESVYTDSRYDDSRYDDSRYDSRYDDSRYDDSRYDDELTYDDSTENWTETELSKAHKSRTSRSASPEEQRQHVQPQEQKEQPQVRDDPPRERDDRSGLPSARMAGPRLPPPTNGRYELSTILSEEDSSAVESDLTSDVSQSTLTQSTVLTKGSERSRSKNQGSGLKRRLTRHSDLVSVLSLPDDNNIPTGIKSNRSRPSIRKSRGGPNDVTNDDLLKEFAEDENLYLRELKTLVDGVIPVLLSQVVNGDNANEIFGSHAAVTKADALSKSVVHMGVALEKLRMAHRKAPVSEIRRLASWGHGVVPIYHKYLDAWRLGFQDLVVNLAPAAGAPEDEDSLIGAMPRNESGDIVDATGERVDVAHLLKRPVLRLKQMTKFFKCVDEIMGTNDTYDLLRDFEDLQEKARRRHREETARLTDEDAINTDTTRSRDLRTFAPMESVYIEPNRQVSAKDLFSLDLTHSNGQRLECQVELVHRDNVRHPEDKGDLLIRENGVKGRSYLLFPPVPIELISARTGDGNFDMVVMIRGTHNDRPWHELLMLTTDNEDQILDWLDILPVSPVPPREPEPSVIGDDEETPSRLNMDVPVGPNDPNNADKATLALQISTSLCLACYTPSTEVARGLRAFTFDRESAARPSEHPQNL</sequence>
<organism evidence="1 2">
    <name type="scientific">Fusarium decemcellulare</name>
    <dbReference type="NCBI Taxonomy" id="57161"/>
    <lineage>
        <taxon>Eukaryota</taxon>
        <taxon>Fungi</taxon>
        <taxon>Dikarya</taxon>
        <taxon>Ascomycota</taxon>
        <taxon>Pezizomycotina</taxon>
        <taxon>Sordariomycetes</taxon>
        <taxon>Hypocreomycetidae</taxon>
        <taxon>Hypocreales</taxon>
        <taxon>Nectriaceae</taxon>
        <taxon>Fusarium</taxon>
        <taxon>Fusarium decemcellulare species complex</taxon>
    </lineage>
</organism>
<reference evidence="1" key="1">
    <citation type="submission" date="2022-08" db="EMBL/GenBank/DDBJ databases">
        <title>Genome Sequence of Fusarium decemcellulare.</title>
        <authorList>
            <person name="Buettner E."/>
        </authorList>
    </citation>
    <scope>NUCLEOTIDE SEQUENCE</scope>
    <source>
        <strain evidence="1">Babe19</strain>
    </source>
</reference>
<keyword evidence="2" id="KW-1185">Reference proteome</keyword>
<dbReference type="Proteomes" id="UP001148629">
    <property type="component" value="Unassembled WGS sequence"/>
</dbReference>
<gene>
    <name evidence="1" type="ORF">NM208_g13650</name>
</gene>
<evidence type="ECO:0000313" key="1">
    <source>
        <dbReference type="EMBL" id="KAJ3520582.1"/>
    </source>
</evidence>
<dbReference type="EMBL" id="JANRMS010002866">
    <property type="protein sequence ID" value="KAJ3520582.1"/>
    <property type="molecule type" value="Genomic_DNA"/>
</dbReference>
<accession>A0ACC1RJ03</accession>
<comment type="caution">
    <text evidence="1">The sequence shown here is derived from an EMBL/GenBank/DDBJ whole genome shotgun (WGS) entry which is preliminary data.</text>
</comment>
<proteinExistence type="predicted"/>
<protein>
    <submittedName>
        <fullName evidence="1">Uncharacterized protein</fullName>
    </submittedName>
</protein>